<evidence type="ECO:0000256" key="5">
    <source>
        <dbReference type="ARBA" id="ARBA00023237"/>
    </source>
</evidence>
<evidence type="ECO:0000256" key="1">
    <source>
        <dbReference type="ARBA" id="ARBA00004442"/>
    </source>
</evidence>
<organism evidence="8 9">
    <name type="scientific">Parapedobacter defluvii</name>
    <dbReference type="NCBI Taxonomy" id="2045106"/>
    <lineage>
        <taxon>Bacteria</taxon>
        <taxon>Pseudomonadati</taxon>
        <taxon>Bacteroidota</taxon>
        <taxon>Sphingobacteriia</taxon>
        <taxon>Sphingobacteriales</taxon>
        <taxon>Sphingobacteriaceae</taxon>
        <taxon>Parapedobacter</taxon>
    </lineage>
</organism>
<comment type="subcellular location">
    <subcellularLocation>
        <location evidence="1">Cell outer membrane</location>
    </subcellularLocation>
</comment>
<evidence type="ECO:0000256" key="4">
    <source>
        <dbReference type="ARBA" id="ARBA00023136"/>
    </source>
</evidence>
<proteinExistence type="inferred from homology"/>
<dbReference type="SUPFAM" id="SSF48452">
    <property type="entry name" value="TPR-like"/>
    <property type="match status" value="1"/>
</dbReference>
<dbReference type="Gene3D" id="1.25.40.390">
    <property type="match status" value="1"/>
</dbReference>
<sequence length="515" mass="57563">MKRIAYITVSVLTLSACSNDFLDLVPPTSLSSASFYQNAEQFDQATVAAYTNLRGIAFMGIFMDEMRSDNTFFTRYAADRGSFVSAEAYPEFRDNSLTSQSPNSPGNRYGNAYEGISKVNTILSRLENANLSAEEKDKVTGEALFLRAFYYYDLVQHFGGVPLQLKEIVVAEEAFIPRSTAEEVYAQIITDLNAAIPLLPIASTFPQSGRATRGAAKMLLAYAYLSKPTKEYEKATAELLDITQMNYGLMDDYADVFDPVHKNNKESIFEVQYKQGNEGQHSDFIWRFIPKATNPDFILGVNGTNARGGLTSGGWNVPTQEMIDSYETGDERLAKSIAVAEGSVDNNDVMTITGVKSPVNYRPTPGVGYQYFIRKYLHPPYQVEFNTDNNWPVFRYAGALLLLAESLVAQGKATEALPYINQVRKRANLGELSTVTALDVANEMRHELAFENHRWTDLIRTGMAIEAIQAKGERLKALYGWLLPNTFDISEDKFIYAIPARELQINTNLTQNHGY</sequence>
<name>A0ABQ1LK07_9SPHI</name>
<dbReference type="Pfam" id="PF07980">
    <property type="entry name" value="SusD_RagB"/>
    <property type="match status" value="1"/>
</dbReference>
<keyword evidence="5" id="KW-0998">Cell outer membrane</keyword>
<feature type="domain" description="RagB/SusD" evidence="6">
    <location>
        <begin position="265"/>
        <end position="515"/>
    </location>
</feature>
<dbReference type="EMBL" id="BMIK01000003">
    <property type="protein sequence ID" value="GGC24500.1"/>
    <property type="molecule type" value="Genomic_DNA"/>
</dbReference>
<reference evidence="9" key="1">
    <citation type="journal article" date="2019" name="Int. J. Syst. Evol. Microbiol.">
        <title>The Global Catalogue of Microorganisms (GCM) 10K type strain sequencing project: providing services to taxonomists for standard genome sequencing and annotation.</title>
        <authorList>
            <consortium name="The Broad Institute Genomics Platform"/>
            <consortium name="The Broad Institute Genome Sequencing Center for Infectious Disease"/>
            <person name="Wu L."/>
            <person name="Ma J."/>
        </authorList>
    </citation>
    <scope>NUCLEOTIDE SEQUENCE [LARGE SCALE GENOMIC DNA]</scope>
    <source>
        <strain evidence="9">CGMCC 1.15342</strain>
    </source>
</reference>
<dbReference type="CDD" id="cd08977">
    <property type="entry name" value="SusD"/>
    <property type="match status" value="1"/>
</dbReference>
<dbReference type="Pfam" id="PF14322">
    <property type="entry name" value="SusD-like_3"/>
    <property type="match status" value="1"/>
</dbReference>
<comment type="similarity">
    <text evidence="2">Belongs to the SusD family.</text>
</comment>
<accession>A0ABQ1LK07</accession>
<evidence type="ECO:0000313" key="8">
    <source>
        <dbReference type="EMBL" id="GGC24500.1"/>
    </source>
</evidence>
<keyword evidence="3" id="KW-0732">Signal</keyword>
<comment type="caution">
    <text evidence="8">The sequence shown here is derived from an EMBL/GenBank/DDBJ whole genome shotgun (WGS) entry which is preliminary data.</text>
</comment>
<protein>
    <submittedName>
        <fullName evidence="8">Membrane protein</fullName>
    </submittedName>
</protein>
<keyword evidence="9" id="KW-1185">Reference proteome</keyword>
<feature type="domain" description="SusD-like N-terminal" evidence="7">
    <location>
        <begin position="20"/>
        <end position="225"/>
    </location>
</feature>
<gene>
    <name evidence="8" type="ORF">GCM10011386_15580</name>
</gene>
<evidence type="ECO:0000259" key="7">
    <source>
        <dbReference type="Pfam" id="PF14322"/>
    </source>
</evidence>
<evidence type="ECO:0000259" key="6">
    <source>
        <dbReference type="Pfam" id="PF07980"/>
    </source>
</evidence>
<dbReference type="Proteomes" id="UP000597338">
    <property type="component" value="Unassembled WGS sequence"/>
</dbReference>
<evidence type="ECO:0000256" key="2">
    <source>
        <dbReference type="ARBA" id="ARBA00006275"/>
    </source>
</evidence>
<dbReference type="InterPro" id="IPR012944">
    <property type="entry name" value="SusD_RagB_dom"/>
</dbReference>
<dbReference type="RefSeq" id="WP_188749228.1">
    <property type="nucleotide sequence ID" value="NZ_BMIK01000003.1"/>
</dbReference>
<dbReference type="InterPro" id="IPR011990">
    <property type="entry name" value="TPR-like_helical_dom_sf"/>
</dbReference>
<keyword evidence="4" id="KW-0472">Membrane</keyword>
<evidence type="ECO:0000313" key="9">
    <source>
        <dbReference type="Proteomes" id="UP000597338"/>
    </source>
</evidence>
<dbReference type="PROSITE" id="PS51257">
    <property type="entry name" value="PROKAR_LIPOPROTEIN"/>
    <property type="match status" value="1"/>
</dbReference>
<dbReference type="InterPro" id="IPR033985">
    <property type="entry name" value="SusD-like_N"/>
</dbReference>
<evidence type="ECO:0000256" key="3">
    <source>
        <dbReference type="ARBA" id="ARBA00022729"/>
    </source>
</evidence>